<evidence type="ECO:0000256" key="2">
    <source>
        <dbReference type="ARBA" id="ARBA00022527"/>
    </source>
</evidence>
<evidence type="ECO:0000256" key="6">
    <source>
        <dbReference type="ARBA" id="ARBA00022840"/>
    </source>
</evidence>
<comment type="caution">
    <text evidence="11">The sequence shown here is derived from an EMBL/GenBank/DDBJ whole genome shotgun (WGS) entry which is preliminary data.</text>
</comment>
<keyword evidence="2 11" id="KW-0723">Serine/threonine-protein kinase</keyword>
<evidence type="ECO:0000256" key="5">
    <source>
        <dbReference type="ARBA" id="ARBA00022777"/>
    </source>
</evidence>
<dbReference type="Gene3D" id="3.40.1000.10">
    <property type="entry name" value="Mog1/PsbP, alpha/beta/alpha sandwich"/>
    <property type="match status" value="1"/>
</dbReference>
<evidence type="ECO:0000256" key="9">
    <source>
        <dbReference type="SAM" id="Phobius"/>
    </source>
</evidence>
<dbReference type="CDD" id="cd14014">
    <property type="entry name" value="STKc_PknB_like"/>
    <property type="match status" value="1"/>
</dbReference>
<comment type="catalytic activity">
    <reaction evidence="7">
        <text>L-threonyl-[protein] + ATP = O-phospho-L-threonyl-[protein] + ADP + H(+)</text>
        <dbReference type="Rhea" id="RHEA:46608"/>
        <dbReference type="Rhea" id="RHEA-COMP:11060"/>
        <dbReference type="Rhea" id="RHEA-COMP:11605"/>
        <dbReference type="ChEBI" id="CHEBI:15378"/>
        <dbReference type="ChEBI" id="CHEBI:30013"/>
        <dbReference type="ChEBI" id="CHEBI:30616"/>
        <dbReference type="ChEBI" id="CHEBI:61977"/>
        <dbReference type="ChEBI" id="CHEBI:456216"/>
        <dbReference type="EC" id="2.7.11.1"/>
    </reaction>
</comment>
<evidence type="ECO:0000256" key="1">
    <source>
        <dbReference type="ARBA" id="ARBA00012513"/>
    </source>
</evidence>
<evidence type="ECO:0000313" key="12">
    <source>
        <dbReference type="Proteomes" id="UP000226442"/>
    </source>
</evidence>
<dbReference type="InterPro" id="IPR000719">
    <property type="entry name" value="Prot_kinase_dom"/>
</dbReference>
<dbReference type="EC" id="2.7.11.1" evidence="1"/>
<keyword evidence="5 11" id="KW-0418">Kinase</keyword>
<dbReference type="Proteomes" id="UP000226442">
    <property type="component" value="Unassembled WGS sequence"/>
</dbReference>
<dbReference type="PANTHER" id="PTHR24363">
    <property type="entry name" value="SERINE/THREONINE PROTEIN KINASE"/>
    <property type="match status" value="1"/>
</dbReference>
<keyword evidence="6" id="KW-0067">ATP-binding</keyword>
<evidence type="ECO:0000256" key="8">
    <source>
        <dbReference type="ARBA" id="ARBA00048679"/>
    </source>
</evidence>
<evidence type="ECO:0000256" key="7">
    <source>
        <dbReference type="ARBA" id="ARBA00047899"/>
    </source>
</evidence>
<evidence type="ECO:0000256" key="4">
    <source>
        <dbReference type="ARBA" id="ARBA00022741"/>
    </source>
</evidence>
<dbReference type="GO" id="GO:0004674">
    <property type="term" value="F:protein serine/threonine kinase activity"/>
    <property type="evidence" value="ECO:0007669"/>
    <property type="project" value="UniProtKB-KW"/>
</dbReference>
<comment type="catalytic activity">
    <reaction evidence="8">
        <text>L-seryl-[protein] + ATP = O-phospho-L-seryl-[protein] + ADP + H(+)</text>
        <dbReference type="Rhea" id="RHEA:17989"/>
        <dbReference type="Rhea" id="RHEA-COMP:9863"/>
        <dbReference type="Rhea" id="RHEA-COMP:11604"/>
        <dbReference type="ChEBI" id="CHEBI:15378"/>
        <dbReference type="ChEBI" id="CHEBI:29999"/>
        <dbReference type="ChEBI" id="CHEBI:30616"/>
        <dbReference type="ChEBI" id="CHEBI:83421"/>
        <dbReference type="ChEBI" id="CHEBI:456216"/>
        <dbReference type="EC" id="2.7.11.1"/>
    </reaction>
</comment>
<feature type="domain" description="Protein kinase" evidence="10">
    <location>
        <begin position="10"/>
        <end position="277"/>
    </location>
</feature>
<evidence type="ECO:0000256" key="3">
    <source>
        <dbReference type="ARBA" id="ARBA00022679"/>
    </source>
</evidence>
<dbReference type="OrthoDB" id="468998at2"/>
<dbReference type="GO" id="GO:0005524">
    <property type="term" value="F:ATP binding"/>
    <property type="evidence" value="ECO:0007669"/>
    <property type="project" value="UniProtKB-KW"/>
</dbReference>
<proteinExistence type="predicted"/>
<evidence type="ECO:0000259" key="10">
    <source>
        <dbReference type="PROSITE" id="PS50011"/>
    </source>
</evidence>
<organism evidence="11 12">
    <name type="scientific">Tychonema bourrellyi FEM_GT703</name>
    <dbReference type="NCBI Taxonomy" id="2040638"/>
    <lineage>
        <taxon>Bacteria</taxon>
        <taxon>Bacillati</taxon>
        <taxon>Cyanobacteriota</taxon>
        <taxon>Cyanophyceae</taxon>
        <taxon>Oscillatoriophycideae</taxon>
        <taxon>Oscillatoriales</taxon>
        <taxon>Microcoleaceae</taxon>
        <taxon>Tychonema</taxon>
    </lineage>
</organism>
<dbReference type="InterPro" id="IPR011009">
    <property type="entry name" value="Kinase-like_dom_sf"/>
</dbReference>
<dbReference type="Pfam" id="PF00069">
    <property type="entry name" value="Pkinase"/>
    <property type="match status" value="1"/>
</dbReference>
<sequence>MNTTILRGRYHIVKPLSSGGFGETFLAEDWDLPAHPLCVVKRFHPQSNNPFVLQQAARLFKQEAEILHRLGIHDRIPRLFAHIEENQEFYLVEEFIEGEVLSKELIYGTRKGEDDVISLLHDILEVLAFVHGQGVIHRDIKPANLIRRQSDGKIVLIDFGAVKEIGCLSVNMQGQLTPTIAIGTLGYVPDEQANGKPRLSSDVYAVGVIAIQALTGLNPEPNFGGFPEDAVTGEFKWRDAVAVSRQLGSIIDKMVRKDYRQRYTSAVEVLQDLDAFLSSANKPTLVATAPILAPTLAPNLAPTLVPTLPPTQVAKPPVSVRSISGWPRDHRLAAIGILIAIIAVITSLFNSDVRKWFVDLTFGYSYYENKEIKVKYPAEWKPSFYSSGITPDEIVFNSPKDNGFQELVTVSSEKLSNPMSSQEYYTQILQPKIQNQVNHDLLKNPEKTTLGNNPAQMLVFTTPESAGKNPVVLKHKLIWTVKNNQAYIVTYKGEDSNFLDDEQKVIEPMRQSFEIR</sequence>
<dbReference type="RefSeq" id="WP_096828619.1">
    <property type="nucleotide sequence ID" value="NZ_NXIB02000053.1"/>
</dbReference>
<keyword evidence="4" id="KW-0547">Nucleotide-binding</keyword>
<dbReference type="Gene3D" id="1.10.510.10">
    <property type="entry name" value="Transferase(Phosphotransferase) domain 1"/>
    <property type="match status" value="1"/>
</dbReference>
<accession>A0A2G4F0Z8</accession>
<dbReference type="PROSITE" id="PS50011">
    <property type="entry name" value="PROTEIN_KINASE_DOM"/>
    <property type="match status" value="1"/>
</dbReference>
<dbReference type="EMBL" id="NXIB02000053">
    <property type="protein sequence ID" value="PHX55425.1"/>
    <property type="molecule type" value="Genomic_DNA"/>
</dbReference>
<name>A0A2G4F0Z8_9CYAN</name>
<dbReference type="Gene3D" id="3.30.200.20">
    <property type="entry name" value="Phosphorylase Kinase, domain 1"/>
    <property type="match status" value="1"/>
</dbReference>
<keyword evidence="3" id="KW-0808">Transferase</keyword>
<keyword evidence="9" id="KW-0472">Membrane</keyword>
<dbReference type="AlphaFoldDB" id="A0A2G4F0Z8"/>
<evidence type="ECO:0000313" key="11">
    <source>
        <dbReference type="EMBL" id="PHX55425.1"/>
    </source>
</evidence>
<dbReference type="SUPFAM" id="SSF56112">
    <property type="entry name" value="Protein kinase-like (PK-like)"/>
    <property type="match status" value="1"/>
</dbReference>
<reference evidence="11" key="1">
    <citation type="submission" date="2017-10" db="EMBL/GenBank/DDBJ databases">
        <title>Draft genome sequence of the planktic cyanobacteria Tychonema bourrellyi isolated from alpine lentic freshwater.</title>
        <authorList>
            <person name="Tett A."/>
            <person name="Armanini F."/>
            <person name="Asnicar F."/>
            <person name="Boscaini A."/>
            <person name="Pasolli E."/>
            <person name="Zolfo M."/>
            <person name="Donati C."/>
            <person name="Salmaso N."/>
            <person name="Segata N."/>
        </authorList>
    </citation>
    <scope>NUCLEOTIDE SEQUENCE</scope>
    <source>
        <strain evidence="11">FEM_GT703</strain>
    </source>
</reference>
<keyword evidence="9" id="KW-0812">Transmembrane</keyword>
<keyword evidence="9" id="KW-1133">Transmembrane helix</keyword>
<gene>
    <name evidence="11" type="ORF">CP500_010815</name>
</gene>
<feature type="transmembrane region" description="Helical" evidence="9">
    <location>
        <begin position="332"/>
        <end position="349"/>
    </location>
</feature>
<dbReference type="SMART" id="SM00220">
    <property type="entry name" value="S_TKc"/>
    <property type="match status" value="1"/>
</dbReference>
<protein>
    <recommendedName>
        <fullName evidence="1">non-specific serine/threonine protein kinase</fullName>
        <ecNumber evidence="1">2.7.11.1</ecNumber>
    </recommendedName>
</protein>
<keyword evidence="12" id="KW-1185">Reference proteome</keyword>
<dbReference type="PANTHER" id="PTHR24363:SF0">
    <property type="entry name" value="SERINE_THREONINE KINASE LIKE DOMAIN CONTAINING 1"/>
    <property type="match status" value="1"/>
</dbReference>